<proteinExistence type="predicted"/>
<feature type="compositionally biased region" description="Acidic residues" evidence="2">
    <location>
        <begin position="389"/>
        <end position="401"/>
    </location>
</feature>
<dbReference type="VEuPathDB" id="TrichDB:TRFO_34077"/>
<feature type="region of interest" description="Disordered" evidence="2">
    <location>
        <begin position="249"/>
        <end position="283"/>
    </location>
</feature>
<dbReference type="AlphaFoldDB" id="A0A1J4JK13"/>
<feature type="compositionally biased region" description="Low complexity" evidence="2">
    <location>
        <begin position="302"/>
        <end position="314"/>
    </location>
</feature>
<keyword evidence="1" id="KW-0175">Coiled coil</keyword>
<sequence length="736" mass="83136">MSARSEHTNTSAGENVQAGEDNLSNNISEPGNKNMTNGNNEDNLPPAASNSPRDLSETKETNQEIQKAVLINNIDEKNENLENDDLKTNKNNDEGEKAKSSEDADSNQEKNDIPPEQMQLGLIGSIADKMIESAKDSDCDSKGENETNGNTNQDTENKISHANINDIENIVQKVVDSVENQSKEESKTENATTEKEQIESEKNENDKNESEENEKIVIEKNESENVENEKGKIENLVIDKIANVVGNEAEIEATNNKKTSLDSSSIQVAEYYDPDADENGTESENNVLVTIAHNSADIMIGNNDSNNNTTPRNSGNLDSGRDPNNTSNSISEQINGPRIVQRREYEKADACVQHENDNDSDDDDDDSFFATAVDSPRVRESESGRNDQNDDDDDNDNDEDNYVPPLQPIELFSADELHSALQKLLNTKKLPPMEMRESLINYARKQSLYQLMAEDYDQAAKIDDAIDTLLKSLQQEDLNAETTQQNLTLAQRLEDAKNKRIIMEEKHKQRIDDFKRNEQQRLEDLQQQHEIDRRAFEAEWSSEEVTRQFNKPSSSLFQIRRQQKAFAISHDFANAKALKKIGDAMQKEESIIASIRATDTMRTQYVALLAKQQKEMNCLIEYGKRRLNQLETERDAELKANEIYRNALEARIKNPKTMRRPRVQIPRSVTRSDSRRPSITGVVSVRTRSQYSNYKKTPDKTRLEVKIGDVRKITKPLTPSPRKGKKGASTLPSPFA</sequence>
<dbReference type="RefSeq" id="XP_068352631.1">
    <property type="nucleotide sequence ID" value="XM_068509456.1"/>
</dbReference>
<dbReference type="PANTHER" id="PTHR47026">
    <property type="entry name" value="PIGMENTOSA GTPASE REGULATOR-LIKE PROTEIN, PUTATIVE-RELATED"/>
    <property type="match status" value="1"/>
</dbReference>
<feature type="region of interest" description="Disordered" evidence="2">
    <location>
        <begin position="1"/>
        <end position="235"/>
    </location>
</feature>
<feature type="region of interest" description="Disordered" evidence="2">
    <location>
        <begin position="300"/>
        <end position="340"/>
    </location>
</feature>
<feature type="compositionally biased region" description="Polar residues" evidence="2">
    <location>
        <begin position="22"/>
        <end position="53"/>
    </location>
</feature>
<feature type="region of interest" description="Disordered" evidence="2">
    <location>
        <begin position="708"/>
        <end position="736"/>
    </location>
</feature>
<feature type="compositionally biased region" description="Acidic residues" evidence="2">
    <location>
        <begin position="358"/>
        <end position="367"/>
    </location>
</feature>
<evidence type="ECO:0000313" key="4">
    <source>
        <dbReference type="Proteomes" id="UP000179807"/>
    </source>
</evidence>
<evidence type="ECO:0000256" key="2">
    <source>
        <dbReference type="SAM" id="MobiDB-lite"/>
    </source>
</evidence>
<dbReference type="GeneID" id="94844160"/>
<dbReference type="EMBL" id="MLAK01001003">
    <property type="protein sequence ID" value="OHS99494.1"/>
    <property type="molecule type" value="Genomic_DNA"/>
</dbReference>
<evidence type="ECO:0000256" key="1">
    <source>
        <dbReference type="SAM" id="Coils"/>
    </source>
</evidence>
<protein>
    <submittedName>
        <fullName evidence="3">Uncharacterized protein</fullName>
    </submittedName>
</protein>
<accession>A0A1J4JK13</accession>
<keyword evidence="4" id="KW-1185">Reference proteome</keyword>
<feature type="coiled-coil region" evidence="1">
    <location>
        <begin position="479"/>
        <end position="535"/>
    </location>
</feature>
<dbReference type="PANTHER" id="PTHR47026:SF2">
    <property type="entry name" value="FLAGELLAR ASSOCIATED PROTEIN"/>
    <property type="match status" value="1"/>
</dbReference>
<feature type="compositionally biased region" description="Basic and acidic residues" evidence="2">
    <location>
        <begin position="74"/>
        <end position="113"/>
    </location>
</feature>
<feature type="region of interest" description="Disordered" evidence="2">
    <location>
        <begin position="354"/>
        <end position="405"/>
    </location>
</feature>
<organism evidence="3 4">
    <name type="scientific">Tritrichomonas foetus</name>
    <dbReference type="NCBI Taxonomy" id="1144522"/>
    <lineage>
        <taxon>Eukaryota</taxon>
        <taxon>Metamonada</taxon>
        <taxon>Parabasalia</taxon>
        <taxon>Tritrichomonadida</taxon>
        <taxon>Tritrichomonadidae</taxon>
        <taxon>Tritrichomonas</taxon>
    </lineage>
</organism>
<gene>
    <name evidence="3" type="ORF">TRFO_34077</name>
</gene>
<reference evidence="3" key="1">
    <citation type="submission" date="2016-10" db="EMBL/GenBank/DDBJ databases">
        <authorList>
            <person name="Benchimol M."/>
            <person name="Almeida L.G."/>
            <person name="Vasconcelos A.T."/>
            <person name="Perreira-Neves A."/>
            <person name="Rosa I.A."/>
            <person name="Tasca T."/>
            <person name="Bogo M.R."/>
            <person name="de Souza W."/>
        </authorList>
    </citation>
    <scope>NUCLEOTIDE SEQUENCE [LARGE SCALE GENOMIC DNA]</scope>
    <source>
        <strain evidence="3">K</strain>
    </source>
</reference>
<comment type="caution">
    <text evidence="3">The sequence shown here is derived from an EMBL/GenBank/DDBJ whole genome shotgun (WGS) entry which is preliminary data.</text>
</comment>
<evidence type="ECO:0000313" key="3">
    <source>
        <dbReference type="EMBL" id="OHS99494.1"/>
    </source>
</evidence>
<dbReference type="Proteomes" id="UP000179807">
    <property type="component" value="Unassembled WGS sequence"/>
</dbReference>
<feature type="compositionally biased region" description="Basic and acidic residues" evidence="2">
    <location>
        <begin position="376"/>
        <end position="388"/>
    </location>
</feature>
<feature type="compositionally biased region" description="Basic and acidic residues" evidence="2">
    <location>
        <begin position="129"/>
        <end position="145"/>
    </location>
</feature>
<feature type="compositionally biased region" description="Acidic residues" evidence="2">
    <location>
        <begin position="272"/>
        <end position="281"/>
    </location>
</feature>
<name>A0A1J4JK13_9EUKA</name>
<feature type="compositionally biased region" description="Polar residues" evidence="2">
    <location>
        <begin position="253"/>
        <end position="267"/>
    </location>
</feature>
<feature type="compositionally biased region" description="Polar residues" evidence="2">
    <location>
        <begin position="322"/>
        <end position="334"/>
    </location>
</feature>
<feature type="compositionally biased region" description="Basic and acidic residues" evidence="2">
    <location>
        <begin position="181"/>
        <end position="233"/>
    </location>
</feature>